<protein>
    <submittedName>
        <fullName evidence="3">Ubiquinone/menaquinone biosynthesis C-methylase UbiE</fullName>
    </submittedName>
</protein>
<organism evidence="3 4">
    <name type="scientific">Nonomuraea rubra</name>
    <dbReference type="NCBI Taxonomy" id="46180"/>
    <lineage>
        <taxon>Bacteria</taxon>
        <taxon>Bacillati</taxon>
        <taxon>Actinomycetota</taxon>
        <taxon>Actinomycetes</taxon>
        <taxon>Streptosporangiales</taxon>
        <taxon>Streptosporangiaceae</taxon>
        <taxon>Nonomuraea</taxon>
    </lineage>
</organism>
<dbReference type="PANTHER" id="PTHR43861:SF3">
    <property type="entry name" value="PUTATIVE (AFU_ORTHOLOGUE AFUA_2G14390)-RELATED"/>
    <property type="match status" value="1"/>
</dbReference>
<keyword evidence="3" id="KW-0489">Methyltransferase</keyword>
<dbReference type="GO" id="GO:0032259">
    <property type="term" value="P:methylation"/>
    <property type="evidence" value="ECO:0007669"/>
    <property type="project" value="UniProtKB-KW"/>
</dbReference>
<dbReference type="GO" id="GO:0008168">
    <property type="term" value="F:methyltransferase activity"/>
    <property type="evidence" value="ECO:0007669"/>
    <property type="project" value="UniProtKB-KW"/>
</dbReference>
<dbReference type="AlphaFoldDB" id="A0A7X0NWA0"/>
<dbReference type="EMBL" id="JACHMI010000001">
    <property type="protein sequence ID" value="MBB6550780.1"/>
    <property type="molecule type" value="Genomic_DNA"/>
</dbReference>
<dbReference type="PANTHER" id="PTHR43861">
    <property type="entry name" value="TRANS-ACONITATE 2-METHYLTRANSFERASE-RELATED"/>
    <property type="match status" value="1"/>
</dbReference>
<feature type="domain" description="Methyltransferase type 12" evidence="2">
    <location>
        <begin position="55"/>
        <end position="143"/>
    </location>
</feature>
<dbReference type="Proteomes" id="UP000565579">
    <property type="component" value="Unassembled WGS sequence"/>
</dbReference>
<dbReference type="RefSeq" id="WP_185104991.1">
    <property type="nucleotide sequence ID" value="NZ_JACHMI010000001.1"/>
</dbReference>
<dbReference type="CDD" id="cd02440">
    <property type="entry name" value="AdoMet_MTases"/>
    <property type="match status" value="1"/>
</dbReference>
<sequence>MSAATGHSHDPVTPYAFDNDAPHADELLGSLGEMCDEYTTARLDRLGVAEGARCLEVGAGAGTIAAWLADRVGPQGEVIATDVKPQHVRPHPRLTVMRHNVAVDPMPAGSFDLIHARAVLQHLPQRREVLARLAGSLAPGGVLLVEELEARWAGAVLDTPDPRAHEVFAAYEDGIRAVLRANGNDPYWGRQVHAAMAASGLTRVETEAWQRSWHGGTGVGLLAHFGSRELAPQLVQAGMAAEELRLLAGISLDPRVVMLGIPLLSTSGVRAE</sequence>
<proteinExistence type="predicted"/>
<accession>A0A7X0NWA0</accession>
<evidence type="ECO:0000256" key="1">
    <source>
        <dbReference type="ARBA" id="ARBA00022679"/>
    </source>
</evidence>
<gene>
    <name evidence="3" type="ORF">HD593_005575</name>
</gene>
<name>A0A7X0NWA0_9ACTN</name>
<keyword evidence="3" id="KW-0830">Ubiquinone</keyword>
<dbReference type="InterPro" id="IPR013217">
    <property type="entry name" value="Methyltransf_12"/>
</dbReference>
<evidence type="ECO:0000259" key="2">
    <source>
        <dbReference type="Pfam" id="PF08242"/>
    </source>
</evidence>
<dbReference type="SUPFAM" id="SSF53335">
    <property type="entry name" value="S-adenosyl-L-methionine-dependent methyltransferases"/>
    <property type="match status" value="1"/>
</dbReference>
<evidence type="ECO:0000313" key="3">
    <source>
        <dbReference type="EMBL" id="MBB6550780.1"/>
    </source>
</evidence>
<comment type="caution">
    <text evidence="3">The sequence shown here is derived from an EMBL/GenBank/DDBJ whole genome shotgun (WGS) entry which is preliminary data.</text>
</comment>
<dbReference type="InterPro" id="IPR029063">
    <property type="entry name" value="SAM-dependent_MTases_sf"/>
</dbReference>
<keyword evidence="1" id="KW-0808">Transferase</keyword>
<dbReference type="Gene3D" id="3.40.50.150">
    <property type="entry name" value="Vaccinia Virus protein VP39"/>
    <property type="match status" value="1"/>
</dbReference>
<keyword evidence="4" id="KW-1185">Reference proteome</keyword>
<dbReference type="Pfam" id="PF08242">
    <property type="entry name" value="Methyltransf_12"/>
    <property type="match status" value="1"/>
</dbReference>
<reference evidence="3 4" key="1">
    <citation type="submission" date="2020-08" db="EMBL/GenBank/DDBJ databases">
        <title>Sequencing the genomes of 1000 actinobacteria strains.</title>
        <authorList>
            <person name="Klenk H.-P."/>
        </authorList>
    </citation>
    <scope>NUCLEOTIDE SEQUENCE [LARGE SCALE GENOMIC DNA]</scope>
    <source>
        <strain evidence="3 4">DSM 43768</strain>
    </source>
</reference>
<evidence type="ECO:0000313" key="4">
    <source>
        <dbReference type="Proteomes" id="UP000565579"/>
    </source>
</evidence>